<dbReference type="RefSeq" id="WP_091180132.1">
    <property type="nucleotide sequence ID" value="NZ_FNRY01000001.1"/>
</dbReference>
<reference evidence="3 4" key="1">
    <citation type="submission" date="2016-10" db="EMBL/GenBank/DDBJ databases">
        <authorList>
            <person name="de Groot N.N."/>
        </authorList>
    </citation>
    <scope>NUCLEOTIDE SEQUENCE [LARGE SCALE GENOMIC DNA]</scope>
    <source>
        <strain evidence="3 4">DSM 21799</strain>
    </source>
</reference>
<dbReference type="OrthoDB" id="5289372at2"/>
<keyword evidence="4" id="KW-1185">Reference proteome</keyword>
<dbReference type="AlphaFoldDB" id="A0A1H4JR66"/>
<name>A0A1H4JR66_9MICO</name>
<dbReference type="InterPro" id="IPR036938">
    <property type="entry name" value="PAP2/HPO_sf"/>
</dbReference>
<dbReference type="Pfam" id="PF01569">
    <property type="entry name" value="PAP2"/>
    <property type="match status" value="1"/>
</dbReference>
<gene>
    <name evidence="3" type="ORF">SAMN04489806_0797</name>
</gene>
<evidence type="ECO:0000256" key="1">
    <source>
        <dbReference type="SAM" id="Phobius"/>
    </source>
</evidence>
<dbReference type="PANTHER" id="PTHR14969:SF13">
    <property type="entry name" value="AT30094P"/>
    <property type="match status" value="1"/>
</dbReference>
<dbReference type="PANTHER" id="PTHR14969">
    <property type="entry name" value="SPHINGOSINE-1-PHOSPHATE PHOSPHOHYDROLASE"/>
    <property type="match status" value="1"/>
</dbReference>
<protein>
    <submittedName>
        <fullName evidence="3">Undecaprenyl-diphosphatase</fullName>
    </submittedName>
</protein>
<organism evidence="3 4">
    <name type="scientific">Paramicrobacterium humi</name>
    <dbReference type="NCBI Taxonomy" id="640635"/>
    <lineage>
        <taxon>Bacteria</taxon>
        <taxon>Bacillati</taxon>
        <taxon>Actinomycetota</taxon>
        <taxon>Actinomycetes</taxon>
        <taxon>Micrococcales</taxon>
        <taxon>Microbacteriaceae</taxon>
        <taxon>Paramicrobacterium</taxon>
    </lineage>
</organism>
<proteinExistence type="predicted"/>
<keyword evidence="1" id="KW-0472">Membrane</keyword>
<evidence type="ECO:0000259" key="2">
    <source>
        <dbReference type="SMART" id="SM00014"/>
    </source>
</evidence>
<dbReference type="Proteomes" id="UP000199183">
    <property type="component" value="Unassembled WGS sequence"/>
</dbReference>
<dbReference type="STRING" id="640635.SAMN04489806_0797"/>
<feature type="transmembrane region" description="Helical" evidence="1">
    <location>
        <begin position="12"/>
        <end position="34"/>
    </location>
</feature>
<dbReference type="Gene3D" id="1.20.144.10">
    <property type="entry name" value="Phosphatidic acid phosphatase type 2/haloperoxidase"/>
    <property type="match status" value="2"/>
</dbReference>
<dbReference type="SMART" id="SM00014">
    <property type="entry name" value="acidPPc"/>
    <property type="match status" value="1"/>
</dbReference>
<dbReference type="InterPro" id="IPR000326">
    <property type="entry name" value="PAP2/HPO"/>
</dbReference>
<accession>A0A1H4JR66</accession>
<evidence type="ECO:0000313" key="4">
    <source>
        <dbReference type="Proteomes" id="UP000199183"/>
    </source>
</evidence>
<evidence type="ECO:0000313" key="3">
    <source>
        <dbReference type="EMBL" id="SEB48092.1"/>
    </source>
</evidence>
<keyword evidence="1" id="KW-1133">Transmembrane helix</keyword>
<feature type="transmembrane region" description="Helical" evidence="1">
    <location>
        <begin position="140"/>
        <end position="167"/>
    </location>
</feature>
<dbReference type="SUPFAM" id="SSF48317">
    <property type="entry name" value="Acid phosphatase/Vanadium-dependent haloperoxidase"/>
    <property type="match status" value="1"/>
</dbReference>
<feature type="domain" description="Phosphatidic acid phosphatase type 2/haloperoxidase" evidence="2">
    <location>
        <begin position="93"/>
        <end position="198"/>
    </location>
</feature>
<keyword evidence="1" id="KW-0812">Transmembrane</keyword>
<dbReference type="EMBL" id="FNRY01000001">
    <property type="protein sequence ID" value="SEB48092.1"/>
    <property type="molecule type" value="Genomic_DNA"/>
</dbReference>
<dbReference type="CDD" id="cd03392">
    <property type="entry name" value="PAP2_like_2"/>
    <property type="match status" value="1"/>
</dbReference>
<feature type="transmembrane region" description="Helical" evidence="1">
    <location>
        <begin position="179"/>
        <end position="204"/>
    </location>
</feature>
<sequence length="221" mass="23082">MLSPRPLPAPNKVAVVCAIAVIVAVGAFGAWIGLAEHGKAVLVDAPWHGFVTASSSPFADALARTLNLVGGTKSMIVITAIAMCAFFVFRRWRAGIALGTGVVIGTVASETLKTLVDRPRPADHILTAGSDSFPSGHTTIAAVFAITLALVADRAIVWVLACAWVLVMAWSRTYLAMHWLSDTMAGALLGTSVAIVAVAVVSYISPRRSLSDEPDAMSEVS</sequence>
<feature type="transmembrane region" description="Helical" evidence="1">
    <location>
        <begin position="68"/>
        <end position="89"/>
    </location>
</feature>